<dbReference type="RefSeq" id="WP_266819357.1">
    <property type="nucleotide sequence ID" value="NZ_BAAATO010000025.1"/>
</dbReference>
<accession>A0ABQ3T3T5</accession>
<dbReference type="Proteomes" id="UP000608522">
    <property type="component" value="Unassembled WGS sequence"/>
</dbReference>
<comment type="caution">
    <text evidence="1">The sequence shown here is derived from an EMBL/GenBank/DDBJ whole genome shotgun (WGS) entry which is preliminary data.</text>
</comment>
<protein>
    <submittedName>
        <fullName evidence="1">Uncharacterized protein</fullName>
    </submittedName>
</protein>
<name>A0ABQ3T3T5_9ACTN</name>
<proteinExistence type="predicted"/>
<reference evidence="2" key="1">
    <citation type="submission" date="2023-07" db="EMBL/GenBank/DDBJ databases">
        <title>Whole genome shotgun sequence of Streptomyces spororaveus NBRC 15456.</title>
        <authorList>
            <person name="Komaki H."/>
            <person name="Tamura T."/>
        </authorList>
    </citation>
    <scope>NUCLEOTIDE SEQUENCE [LARGE SCALE GENOMIC DNA]</scope>
    <source>
        <strain evidence="2">NBRC 15456</strain>
    </source>
</reference>
<keyword evidence="2" id="KW-1185">Reference proteome</keyword>
<organism evidence="1 2">
    <name type="scientific">Streptomyces spororaveus</name>
    <dbReference type="NCBI Taxonomy" id="284039"/>
    <lineage>
        <taxon>Bacteria</taxon>
        <taxon>Bacillati</taxon>
        <taxon>Actinomycetota</taxon>
        <taxon>Actinomycetes</taxon>
        <taxon>Kitasatosporales</taxon>
        <taxon>Streptomycetaceae</taxon>
        <taxon>Streptomyces</taxon>
    </lineage>
</organism>
<evidence type="ECO:0000313" key="2">
    <source>
        <dbReference type="Proteomes" id="UP000608522"/>
    </source>
</evidence>
<dbReference type="EMBL" id="BNED01000005">
    <property type="protein sequence ID" value="GHI75051.1"/>
    <property type="molecule type" value="Genomic_DNA"/>
</dbReference>
<sequence>MVVVTLSAAVAAGKPARLDGATHPAAFTRAAAAFGAVVKALTSA</sequence>
<evidence type="ECO:0000313" key="1">
    <source>
        <dbReference type="EMBL" id="GHI75051.1"/>
    </source>
</evidence>
<gene>
    <name evidence="1" type="ORF">Sspor_06120</name>
</gene>